<dbReference type="GO" id="GO:0009228">
    <property type="term" value="P:thiamine biosynthetic process"/>
    <property type="evidence" value="ECO:0007669"/>
    <property type="project" value="UniProtKB-UniRule"/>
</dbReference>
<accession>A0A7C3MNL2</accession>
<dbReference type="Gene3D" id="3.20.20.540">
    <property type="entry name" value="Radical SAM ThiC family, central domain"/>
    <property type="match status" value="1"/>
</dbReference>
<keyword evidence="6" id="KW-0408">Iron</keyword>
<keyword evidence="7" id="KW-0411">Iron-sulfur</keyword>
<dbReference type="PANTHER" id="PTHR30557:SF1">
    <property type="entry name" value="PHOSPHOMETHYLPYRIMIDINE SYNTHASE, CHLOROPLASTIC"/>
    <property type="match status" value="1"/>
</dbReference>
<dbReference type="GO" id="GO:0070284">
    <property type="term" value="F:phosphomethylpyrimidine synthase activity"/>
    <property type="evidence" value="ECO:0007669"/>
    <property type="project" value="UniProtKB-EC"/>
</dbReference>
<dbReference type="EMBL" id="DTIN01000014">
    <property type="protein sequence ID" value="HFX13292.1"/>
    <property type="molecule type" value="Genomic_DNA"/>
</dbReference>
<reference evidence="10" key="1">
    <citation type="journal article" date="2020" name="mSystems">
        <title>Genome- and Community-Level Interaction Insights into Carbon Utilization and Element Cycling Functions of Hydrothermarchaeota in Hydrothermal Sediment.</title>
        <authorList>
            <person name="Zhou Z."/>
            <person name="Liu Y."/>
            <person name="Xu W."/>
            <person name="Pan J."/>
            <person name="Luo Z.H."/>
            <person name="Li M."/>
        </authorList>
    </citation>
    <scope>NUCLEOTIDE SEQUENCE [LARGE SCALE GENOMIC DNA]</scope>
    <source>
        <strain evidence="10">SpSt-81</strain>
    </source>
</reference>
<comment type="caution">
    <text evidence="10">The sequence shown here is derived from an EMBL/GenBank/DDBJ whole genome shotgun (WGS) entry which is preliminary data.</text>
</comment>
<evidence type="ECO:0000256" key="4">
    <source>
        <dbReference type="ARBA" id="ARBA00022723"/>
    </source>
</evidence>
<proteinExistence type="predicted"/>
<evidence type="ECO:0000256" key="2">
    <source>
        <dbReference type="ARBA" id="ARBA00022485"/>
    </source>
</evidence>
<dbReference type="PANTHER" id="PTHR30557">
    <property type="entry name" value="THIAMINE BIOSYNTHESIS PROTEIN THIC"/>
    <property type="match status" value="1"/>
</dbReference>
<keyword evidence="5" id="KW-0862">Zinc</keyword>
<organism evidence="10">
    <name type="scientific">Dictyoglomus thermophilum</name>
    <dbReference type="NCBI Taxonomy" id="14"/>
    <lineage>
        <taxon>Bacteria</taxon>
        <taxon>Pseudomonadati</taxon>
        <taxon>Dictyoglomota</taxon>
        <taxon>Dictyoglomia</taxon>
        <taxon>Dictyoglomales</taxon>
        <taxon>Dictyoglomaceae</taxon>
        <taxon>Dictyoglomus</taxon>
    </lineage>
</organism>
<evidence type="ECO:0000256" key="6">
    <source>
        <dbReference type="ARBA" id="ARBA00023004"/>
    </source>
</evidence>
<keyword evidence="3" id="KW-0949">S-adenosyl-L-methionine</keyword>
<dbReference type="GO" id="GO:0005829">
    <property type="term" value="C:cytosol"/>
    <property type="evidence" value="ECO:0007669"/>
    <property type="project" value="TreeGrafter"/>
</dbReference>
<gene>
    <name evidence="10" type="primary">thiC</name>
    <name evidence="10" type="ORF">ENW00_03910</name>
</gene>
<evidence type="ECO:0000256" key="3">
    <source>
        <dbReference type="ARBA" id="ARBA00022691"/>
    </source>
</evidence>
<evidence type="ECO:0000256" key="9">
    <source>
        <dbReference type="NCBIfam" id="TIGR00190"/>
    </source>
</evidence>
<evidence type="ECO:0000256" key="5">
    <source>
        <dbReference type="ARBA" id="ARBA00022833"/>
    </source>
</evidence>
<keyword evidence="2" id="KW-0004">4Fe-4S</keyword>
<dbReference type="Gene3D" id="6.10.250.620">
    <property type="match status" value="1"/>
</dbReference>
<keyword evidence="8" id="KW-0456">Lyase</keyword>
<name>A0A7C3MNL2_DICTH</name>
<dbReference type="SFLD" id="SFLDF00407">
    <property type="entry name" value="phosphomethylpyrimidine_syntha"/>
    <property type="match status" value="1"/>
</dbReference>
<dbReference type="NCBIfam" id="TIGR00190">
    <property type="entry name" value="thiC"/>
    <property type="match status" value="1"/>
</dbReference>
<dbReference type="InterPro" id="IPR038521">
    <property type="entry name" value="ThiC/Bza_core_dom"/>
</dbReference>
<dbReference type="GO" id="GO:0051539">
    <property type="term" value="F:4 iron, 4 sulfur cluster binding"/>
    <property type="evidence" value="ECO:0007669"/>
    <property type="project" value="UniProtKB-KW"/>
</dbReference>
<evidence type="ECO:0000256" key="1">
    <source>
        <dbReference type="ARBA" id="ARBA00001966"/>
    </source>
</evidence>
<dbReference type="SFLD" id="SFLDG01114">
    <property type="entry name" value="phosphomethylpyrimidine_syntha"/>
    <property type="match status" value="1"/>
</dbReference>
<dbReference type="NCBIfam" id="NF009895">
    <property type="entry name" value="PRK13352.1"/>
    <property type="match status" value="1"/>
</dbReference>
<dbReference type="InterPro" id="IPR002817">
    <property type="entry name" value="ThiC/BzaA/B"/>
</dbReference>
<dbReference type="GO" id="GO:0046872">
    <property type="term" value="F:metal ion binding"/>
    <property type="evidence" value="ECO:0007669"/>
    <property type="project" value="UniProtKB-KW"/>
</dbReference>
<protein>
    <recommendedName>
        <fullName evidence="9">Phosphomethylpyrimidine synthase</fullName>
        <ecNumber evidence="9">4.1.99.17</ecNumber>
    </recommendedName>
</protein>
<dbReference type="SFLD" id="SFLDS00113">
    <property type="entry name" value="Radical_SAM_Phosphomethylpyrim"/>
    <property type="match status" value="1"/>
</dbReference>
<dbReference type="Pfam" id="PF01964">
    <property type="entry name" value="ThiC_Rad_SAM"/>
    <property type="match status" value="1"/>
</dbReference>
<evidence type="ECO:0000256" key="8">
    <source>
        <dbReference type="ARBA" id="ARBA00023239"/>
    </source>
</evidence>
<evidence type="ECO:0000256" key="7">
    <source>
        <dbReference type="ARBA" id="ARBA00023014"/>
    </source>
</evidence>
<evidence type="ECO:0000313" key="10">
    <source>
        <dbReference type="EMBL" id="HFX13292.1"/>
    </source>
</evidence>
<sequence length="418" mass="47218">MEQTILEKLRINQVPQEIEIAYKNEEFPSIEEFIRKTKEGKIVVPANKKRKRNKYYAIGDGCSIKINANIGVTSDFSSFDLELKKAEICEKYNVESVMDLSCGKYAKSFREKLVREFSFLVGSVPVYDIAVRAKNFIKTKPKDFLEVLEEHADSGVDFVTIHAGINLRLAKELEKSQRILNIVSRGGSMIYKWMIENQSENPYYEYFDEVLKILKKYDVTISIGDAFRPGCIFDSGNNLQFEEILEVSKLAKIAHDYGVQVIIEGPGHMKADEIPYTIKTIKKICHDFPLYVLGPLTTDIAAGYDHISGSMGALIAGLNGADFICYVTPAEHLRLPNIEDVKEGIIAFKIAAHSVNLVKGFKKSIERDYTMALARKNLDWEKIINTSIDPDKAKEYRKDLSITTCTMCGDLCAIKNSS</sequence>
<dbReference type="EC" id="4.1.99.17" evidence="9"/>
<keyword evidence="4" id="KW-0479">Metal-binding</keyword>
<dbReference type="AlphaFoldDB" id="A0A7C3MNL2"/>
<comment type="cofactor">
    <cofactor evidence="1">
        <name>[4Fe-4S] cluster</name>
        <dbReference type="ChEBI" id="CHEBI:49883"/>
    </cofactor>
</comment>